<keyword evidence="7" id="KW-1185">Reference proteome</keyword>
<organism evidence="6 7">
    <name type="scientific">Agromyces albus</name>
    <dbReference type="NCBI Taxonomy" id="205332"/>
    <lineage>
        <taxon>Bacteria</taxon>
        <taxon>Bacillati</taxon>
        <taxon>Actinomycetota</taxon>
        <taxon>Actinomycetes</taxon>
        <taxon>Micrococcales</taxon>
        <taxon>Microbacteriaceae</taxon>
        <taxon>Agromyces</taxon>
    </lineage>
</organism>
<dbReference type="InterPro" id="IPR050406">
    <property type="entry name" value="FGGY_Carb_Kinase"/>
</dbReference>
<gene>
    <name evidence="6" type="ORF">ESP51_03360</name>
</gene>
<evidence type="ECO:0000259" key="4">
    <source>
        <dbReference type="Pfam" id="PF00370"/>
    </source>
</evidence>
<dbReference type="InterPro" id="IPR043129">
    <property type="entry name" value="ATPase_NBD"/>
</dbReference>
<dbReference type="GO" id="GO:0005975">
    <property type="term" value="P:carbohydrate metabolic process"/>
    <property type="evidence" value="ECO:0007669"/>
    <property type="project" value="InterPro"/>
</dbReference>
<dbReference type="OrthoDB" id="9805576at2"/>
<comment type="caution">
    <text evidence="6">The sequence shown here is derived from an EMBL/GenBank/DDBJ whole genome shotgun (WGS) entry which is preliminary data.</text>
</comment>
<keyword evidence="2" id="KW-0808">Transferase</keyword>
<feature type="domain" description="Carbohydrate kinase FGGY N-terminal" evidence="4">
    <location>
        <begin position="13"/>
        <end position="250"/>
    </location>
</feature>
<dbReference type="Pfam" id="PF00370">
    <property type="entry name" value="FGGY_N"/>
    <property type="match status" value="1"/>
</dbReference>
<dbReference type="Proteomes" id="UP000293865">
    <property type="component" value="Unassembled WGS sequence"/>
</dbReference>
<dbReference type="AlphaFoldDB" id="A0A4V1QYA9"/>
<keyword evidence="3 6" id="KW-0418">Kinase</keyword>
<dbReference type="Pfam" id="PF02782">
    <property type="entry name" value="FGGY_C"/>
    <property type="match status" value="1"/>
</dbReference>
<evidence type="ECO:0000313" key="7">
    <source>
        <dbReference type="Proteomes" id="UP000293865"/>
    </source>
</evidence>
<protein>
    <submittedName>
        <fullName evidence="6">Carbohydrate kinase</fullName>
    </submittedName>
</protein>
<name>A0A4V1QYA9_9MICO</name>
<dbReference type="Gene3D" id="3.30.420.40">
    <property type="match status" value="2"/>
</dbReference>
<dbReference type="InterPro" id="IPR018485">
    <property type="entry name" value="FGGY_C"/>
</dbReference>
<comment type="similarity">
    <text evidence="1">Belongs to the FGGY kinase family.</text>
</comment>
<dbReference type="PIRSF" id="PIRSF000538">
    <property type="entry name" value="GlpK"/>
    <property type="match status" value="1"/>
</dbReference>
<evidence type="ECO:0000256" key="2">
    <source>
        <dbReference type="ARBA" id="ARBA00022679"/>
    </source>
</evidence>
<dbReference type="CDD" id="cd07783">
    <property type="entry name" value="ASKHA_NBD_FGGY_SePSK_AtXK1-like"/>
    <property type="match status" value="1"/>
</dbReference>
<dbReference type="GO" id="GO:0016301">
    <property type="term" value="F:kinase activity"/>
    <property type="evidence" value="ECO:0007669"/>
    <property type="project" value="UniProtKB-KW"/>
</dbReference>
<dbReference type="InterPro" id="IPR018484">
    <property type="entry name" value="FGGY_N"/>
</dbReference>
<evidence type="ECO:0000313" key="6">
    <source>
        <dbReference type="EMBL" id="RXZ72516.1"/>
    </source>
</evidence>
<sequence length="504" mass="52138">MGRGATPVSEPAWVGIDLGTQSVRAIALDDEGRRLTVAASPIRSSRHGDRHEQDPETWWSAVVSVLGEVTSQLPAGVVARAVAVSGTSGTVVPVDPATGRAAGPAVMYDDRRGAHHLDPVQSAGSAVWTRLGYRMQASWALPKLLAMLEEGALASVSAIAHQPDVITSRLAGRRMPSDLSSALKSGADLDTVTWPVGVFDELGLAVERMPQLASAGTRIGEVSHAAALETGLPVGCTIVAGMTDGCAAQIAAGALTPGAWNSVLGTTLVLKGVALERRVDPSGAVYSHRAPFGTGWYPGGASSTGAGAISTWLPGRDLDALTRAFDPASPPPIAYPLVGRGERFPFVSSDAEAVLPGAVDDASMFAAILHGVAFVERLAFDLLGDTGYDISGPVLVTGGGSRNPVWTQLRADMLGRPVHLPEHGEGAAGMAILAAAGVGAGEGAATLDPLATAAARMLRPPRIVPSDTDRHQRLMPVYTRFVDVLEERGWIGPELATSAREPST</sequence>
<evidence type="ECO:0000256" key="1">
    <source>
        <dbReference type="ARBA" id="ARBA00009156"/>
    </source>
</evidence>
<evidence type="ECO:0000259" key="5">
    <source>
        <dbReference type="Pfam" id="PF02782"/>
    </source>
</evidence>
<feature type="domain" description="Carbohydrate kinase FGGY C-terminal" evidence="5">
    <location>
        <begin position="327"/>
        <end position="436"/>
    </location>
</feature>
<accession>A0A4V1QYA9</accession>
<dbReference type="PANTHER" id="PTHR43095">
    <property type="entry name" value="SUGAR KINASE"/>
    <property type="match status" value="1"/>
</dbReference>
<evidence type="ECO:0000256" key="3">
    <source>
        <dbReference type="ARBA" id="ARBA00022777"/>
    </source>
</evidence>
<dbReference type="InterPro" id="IPR000577">
    <property type="entry name" value="Carb_kinase_FGGY"/>
</dbReference>
<proteinExistence type="inferred from homology"/>
<dbReference type="SUPFAM" id="SSF53067">
    <property type="entry name" value="Actin-like ATPase domain"/>
    <property type="match status" value="2"/>
</dbReference>
<dbReference type="EMBL" id="SDPN01000004">
    <property type="protein sequence ID" value="RXZ72516.1"/>
    <property type="molecule type" value="Genomic_DNA"/>
</dbReference>
<reference evidence="6 7" key="1">
    <citation type="submission" date="2019-01" db="EMBL/GenBank/DDBJ databases">
        <title>Agromyces.</title>
        <authorList>
            <person name="Li J."/>
        </authorList>
    </citation>
    <scope>NUCLEOTIDE SEQUENCE [LARGE SCALE GENOMIC DNA]</scope>
    <source>
        <strain evidence="6 7">DSM 15934</strain>
    </source>
</reference>